<dbReference type="VEuPathDB" id="FungiDB:PTTG_25674"/>
<keyword evidence="3" id="KW-1185">Reference proteome</keyword>
<dbReference type="EMBL" id="ADAS02000007">
    <property type="protein sequence ID" value="OAV98480.1"/>
    <property type="molecule type" value="Genomic_DNA"/>
</dbReference>
<dbReference type="STRING" id="630390.A0A180H0F9"/>
<evidence type="ECO:0000313" key="2">
    <source>
        <dbReference type="EnsemblFungi" id="PTTG_25674-t43_1-p1"/>
    </source>
</evidence>
<proteinExistence type="predicted"/>
<organism evidence="1">
    <name type="scientific">Puccinia triticina (isolate 1-1 / race 1 (BBBD))</name>
    <name type="common">Brown leaf rust fungus</name>
    <dbReference type="NCBI Taxonomy" id="630390"/>
    <lineage>
        <taxon>Eukaryota</taxon>
        <taxon>Fungi</taxon>
        <taxon>Dikarya</taxon>
        <taxon>Basidiomycota</taxon>
        <taxon>Pucciniomycotina</taxon>
        <taxon>Pucciniomycetes</taxon>
        <taxon>Pucciniales</taxon>
        <taxon>Pucciniaceae</taxon>
        <taxon>Puccinia</taxon>
    </lineage>
</organism>
<evidence type="ECO:0000313" key="1">
    <source>
        <dbReference type="EMBL" id="OAV98480.1"/>
    </source>
</evidence>
<reference evidence="2 3" key="3">
    <citation type="journal article" date="2017" name="G3 (Bethesda)">
        <title>Comparative analysis highlights variable genome content of wheat rusts and divergence of the mating loci.</title>
        <authorList>
            <person name="Cuomo C.A."/>
            <person name="Bakkeren G."/>
            <person name="Khalil H.B."/>
            <person name="Panwar V."/>
            <person name="Joly D."/>
            <person name="Linning R."/>
            <person name="Sakthikumar S."/>
            <person name="Song X."/>
            <person name="Adiconis X."/>
            <person name="Fan L."/>
            <person name="Goldberg J.M."/>
            <person name="Levin J.Z."/>
            <person name="Young S."/>
            <person name="Zeng Q."/>
            <person name="Anikster Y."/>
            <person name="Bruce M."/>
            <person name="Wang M."/>
            <person name="Yin C."/>
            <person name="McCallum B."/>
            <person name="Szabo L.J."/>
            <person name="Hulbert S."/>
            <person name="Chen X."/>
            <person name="Fellers J.P."/>
        </authorList>
    </citation>
    <scope>NUCLEOTIDE SEQUENCE</scope>
    <source>
        <strain evidence="3">Isolate 1-1 / race 1 (BBBD)</strain>
        <strain evidence="2">isolate 1-1 / race 1 (BBBD)</strain>
    </source>
</reference>
<gene>
    <name evidence="1" type="ORF">PTTG_25674</name>
</gene>
<evidence type="ECO:0000313" key="3">
    <source>
        <dbReference type="Proteomes" id="UP000005240"/>
    </source>
</evidence>
<dbReference type="OrthoDB" id="3046222at2759"/>
<dbReference type="Proteomes" id="UP000005240">
    <property type="component" value="Unassembled WGS sequence"/>
</dbReference>
<reference evidence="1" key="2">
    <citation type="submission" date="2016-05" db="EMBL/GenBank/DDBJ databases">
        <title>Comparative analysis highlights variable genome content of wheat rusts and divergence of the mating loci.</title>
        <authorList>
            <person name="Cuomo C.A."/>
            <person name="Bakkeren G."/>
            <person name="Szabo L."/>
            <person name="Khalil H."/>
            <person name="Joly D."/>
            <person name="Goldberg J."/>
            <person name="Young S."/>
            <person name="Zeng Q."/>
            <person name="Fellers J."/>
        </authorList>
    </citation>
    <scope>NUCLEOTIDE SEQUENCE [LARGE SCALE GENOMIC DNA]</scope>
    <source>
        <strain evidence="1">1-1 BBBD Race 1</strain>
    </source>
</reference>
<protein>
    <submittedName>
        <fullName evidence="1 2">Uncharacterized protein</fullName>
    </submittedName>
</protein>
<reference evidence="1" key="1">
    <citation type="submission" date="2009-11" db="EMBL/GenBank/DDBJ databases">
        <authorList>
            <consortium name="The Broad Institute Genome Sequencing Platform"/>
            <person name="Ward D."/>
            <person name="Feldgarden M."/>
            <person name="Earl A."/>
            <person name="Young S.K."/>
            <person name="Zeng Q."/>
            <person name="Koehrsen M."/>
            <person name="Alvarado L."/>
            <person name="Berlin A."/>
            <person name="Bochicchio J."/>
            <person name="Borenstein D."/>
            <person name="Chapman S.B."/>
            <person name="Chen Z."/>
            <person name="Engels R."/>
            <person name="Freedman E."/>
            <person name="Gellesch M."/>
            <person name="Goldberg J."/>
            <person name="Griggs A."/>
            <person name="Gujja S."/>
            <person name="Heilman E."/>
            <person name="Heiman D."/>
            <person name="Hepburn T."/>
            <person name="Howarth C."/>
            <person name="Jen D."/>
            <person name="Larson L."/>
            <person name="Lewis B."/>
            <person name="Mehta T."/>
            <person name="Park D."/>
            <person name="Pearson M."/>
            <person name="Roberts A."/>
            <person name="Saif S."/>
            <person name="Shea T."/>
            <person name="Shenoy N."/>
            <person name="Sisk P."/>
            <person name="Stolte C."/>
            <person name="Sykes S."/>
            <person name="Thomson T."/>
            <person name="Walk T."/>
            <person name="White J."/>
            <person name="Yandava C."/>
            <person name="Izard J."/>
            <person name="Baranova O.V."/>
            <person name="Blanton J.M."/>
            <person name="Tanner A.C."/>
            <person name="Dewhirst F.E."/>
            <person name="Haas B."/>
            <person name="Nusbaum C."/>
            <person name="Birren B."/>
        </authorList>
    </citation>
    <scope>NUCLEOTIDE SEQUENCE [LARGE SCALE GENOMIC DNA]</scope>
    <source>
        <strain evidence="1">1-1 BBBD Race 1</strain>
    </source>
</reference>
<accession>A0A180H0F9</accession>
<dbReference type="AlphaFoldDB" id="A0A180H0F9"/>
<sequence>MEWTGTMSHTLTKTAYWTSRAIPFIPTNSPNLSSNPATTSEILGRLASEKQSTVTAAQMAHGKFGGTDALVSFCVTTTGVITLGLPPLGPEKLKSSLISAKKADPLAKAKFVEEIKKNPRARALELKVGVPNPENITQPFSSVADIHKLFGNLDHLHYLRQKVLRELNLSPEKNGAGMGDMFILGMFYKGLEIVSSSFSGGNKHFTFQTKWMAERLLACLEEGKKLYSSSLLSNVTYRFFENSYLLTTLMYYSKINRWILVQLSWIQGLSKQYYQTHFALLFKQFMIPSILKDKCEQLVQSVVNFSSAQHNGFIAAFMEVFNTTKQFAIGHLKGCSHHFQASFTCIKRNRSVIMADEVKPFETMCTNLLLTNAKAGKNHKERIDEIFQRFPKVRKWLDWWTMSDVKATLFPSQRVMLEDSPNGEDGLPSSTNAQESMHCVYYMLRQVYSKHLFHGMVELYGFVKALEREYLSVMRGMPIKYGNQPQKQVNINTTDELVSERPEKQSKGERPPNSVNINQDMYSMFLSYVAPPKVHKDYKNLKNRCWLAATLKSLFAFYSPLWLQQPGGKMNDMFFNLVTHFSSRTTVELQPKGSMRLTLANGSRRMFDLANQSNPNCFVPGSFASANLFLGMCLDPRKNSSKVLPSIFQVHKTQVFRCPFRPKAAQTQHPQAERTLTGLTINHNMFEKNHINLSNITELITQWELIGVVGVTGLQCHLFIANDQKKKKKAAPKATPPAQYMNKSLVITWEKNKPPLHLYTFVDIATITNNNQQLKFMAKIDWPFNLTGSGEVYTLVSCGFWGGSHYCGKVLRHFNGITGVWMHNDLENDGLVQLVNRVLGSISGAQPNTSWMIYSWQWTAKENLFVDQSIANIAQDNP</sequence>
<reference evidence="2" key="4">
    <citation type="submission" date="2025-05" db="UniProtKB">
        <authorList>
            <consortium name="EnsemblFungi"/>
        </authorList>
    </citation>
    <scope>IDENTIFICATION</scope>
    <source>
        <strain evidence="2">isolate 1-1 / race 1 (BBBD)</strain>
    </source>
</reference>
<name>A0A180H0F9_PUCT1</name>
<dbReference type="EnsemblFungi" id="PTTG_25674-t43_1">
    <property type="protein sequence ID" value="PTTG_25674-t43_1-p1"/>
    <property type="gene ID" value="PTTG_25674"/>
</dbReference>